<dbReference type="EMBL" id="JARJLG010000037">
    <property type="protein sequence ID" value="KAJ7764536.1"/>
    <property type="molecule type" value="Genomic_DNA"/>
</dbReference>
<sequence>MRSTWLLLRLIKRLNSAHAHSHRGHHHRNTLRQKRRSTSKSRSPSHPPPTPTPSHPPHAVGDADGAYDEENDISPT</sequence>
<organism evidence="2 3">
    <name type="scientific">Mycena maculata</name>
    <dbReference type="NCBI Taxonomy" id="230809"/>
    <lineage>
        <taxon>Eukaryota</taxon>
        <taxon>Fungi</taxon>
        <taxon>Dikarya</taxon>
        <taxon>Basidiomycota</taxon>
        <taxon>Agaricomycotina</taxon>
        <taxon>Agaricomycetes</taxon>
        <taxon>Agaricomycetidae</taxon>
        <taxon>Agaricales</taxon>
        <taxon>Marasmiineae</taxon>
        <taxon>Mycenaceae</taxon>
        <taxon>Mycena</taxon>
    </lineage>
</organism>
<evidence type="ECO:0000313" key="3">
    <source>
        <dbReference type="Proteomes" id="UP001215280"/>
    </source>
</evidence>
<feature type="compositionally biased region" description="Basic residues" evidence="1">
    <location>
        <begin position="19"/>
        <end position="39"/>
    </location>
</feature>
<proteinExistence type="predicted"/>
<evidence type="ECO:0000256" key="1">
    <source>
        <dbReference type="SAM" id="MobiDB-lite"/>
    </source>
</evidence>
<feature type="region of interest" description="Disordered" evidence="1">
    <location>
        <begin position="15"/>
        <end position="76"/>
    </location>
</feature>
<comment type="caution">
    <text evidence="2">The sequence shown here is derived from an EMBL/GenBank/DDBJ whole genome shotgun (WGS) entry which is preliminary data.</text>
</comment>
<keyword evidence="3" id="KW-1185">Reference proteome</keyword>
<accession>A0AAD7NKC0</accession>
<feature type="compositionally biased region" description="Acidic residues" evidence="1">
    <location>
        <begin position="65"/>
        <end position="76"/>
    </location>
</feature>
<name>A0AAD7NKC0_9AGAR</name>
<reference evidence="2" key="1">
    <citation type="submission" date="2023-03" db="EMBL/GenBank/DDBJ databases">
        <title>Massive genome expansion in bonnet fungi (Mycena s.s.) driven by repeated elements and novel gene families across ecological guilds.</title>
        <authorList>
            <consortium name="Lawrence Berkeley National Laboratory"/>
            <person name="Harder C.B."/>
            <person name="Miyauchi S."/>
            <person name="Viragh M."/>
            <person name="Kuo A."/>
            <person name="Thoen E."/>
            <person name="Andreopoulos B."/>
            <person name="Lu D."/>
            <person name="Skrede I."/>
            <person name="Drula E."/>
            <person name="Henrissat B."/>
            <person name="Morin E."/>
            <person name="Kohler A."/>
            <person name="Barry K."/>
            <person name="LaButti K."/>
            <person name="Morin E."/>
            <person name="Salamov A."/>
            <person name="Lipzen A."/>
            <person name="Mereny Z."/>
            <person name="Hegedus B."/>
            <person name="Baldrian P."/>
            <person name="Stursova M."/>
            <person name="Weitz H."/>
            <person name="Taylor A."/>
            <person name="Grigoriev I.V."/>
            <person name="Nagy L.G."/>
            <person name="Martin F."/>
            <person name="Kauserud H."/>
        </authorList>
    </citation>
    <scope>NUCLEOTIDE SEQUENCE</scope>
    <source>
        <strain evidence="2">CBHHK188m</strain>
    </source>
</reference>
<dbReference type="AlphaFoldDB" id="A0AAD7NKC0"/>
<gene>
    <name evidence="2" type="ORF">DFH07DRAFT_377164</name>
</gene>
<evidence type="ECO:0000313" key="2">
    <source>
        <dbReference type="EMBL" id="KAJ7764536.1"/>
    </source>
</evidence>
<feature type="compositionally biased region" description="Pro residues" evidence="1">
    <location>
        <begin position="45"/>
        <end position="56"/>
    </location>
</feature>
<dbReference type="Proteomes" id="UP001215280">
    <property type="component" value="Unassembled WGS sequence"/>
</dbReference>
<protein>
    <submittedName>
        <fullName evidence="2">Uncharacterized protein</fullName>
    </submittedName>
</protein>